<evidence type="ECO:0000313" key="3">
    <source>
        <dbReference type="Proteomes" id="UP000078542"/>
    </source>
</evidence>
<evidence type="ECO:0000313" key="2">
    <source>
        <dbReference type="EMBL" id="KYN08029.1"/>
    </source>
</evidence>
<evidence type="ECO:0000256" key="1">
    <source>
        <dbReference type="SAM" id="MobiDB-lite"/>
    </source>
</evidence>
<proteinExistence type="predicted"/>
<sequence length="149" mass="16288">MSRRWELARFPTTATTATRTTATGSAPTTAITTNEASATTLTTTTSTRLGVLRLRGELIASVQSVISRLIAKERQWCIGPPKSEKRPVVQQGISLADVSLHRHHGVQHVRDVERGEFQAGTLRDLLGLAVAVDLARAPDAPYVIREHKR</sequence>
<feature type="region of interest" description="Disordered" evidence="1">
    <location>
        <begin position="1"/>
        <end position="26"/>
    </location>
</feature>
<protein>
    <submittedName>
        <fullName evidence="2">Uncharacterized protein</fullName>
    </submittedName>
</protein>
<dbReference type="Proteomes" id="UP000078542">
    <property type="component" value="Unassembled WGS sequence"/>
</dbReference>
<keyword evidence="3" id="KW-1185">Reference proteome</keyword>
<dbReference type="EMBL" id="KQ976818">
    <property type="protein sequence ID" value="KYN08029.1"/>
    <property type="molecule type" value="Genomic_DNA"/>
</dbReference>
<reference evidence="2 3" key="1">
    <citation type="submission" date="2016-03" db="EMBL/GenBank/DDBJ databases">
        <title>Cyphomyrmex costatus WGS genome.</title>
        <authorList>
            <person name="Nygaard S."/>
            <person name="Hu H."/>
            <person name="Boomsma J."/>
            <person name="Zhang G."/>
        </authorList>
    </citation>
    <scope>NUCLEOTIDE SEQUENCE [LARGE SCALE GENOMIC DNA]</scope>
    <source>
        <strain evidence="2">MS0001</strain>
        <tissue evidence="2">Whole body</tissue>
    </source>
</reference>
<organism evidence="2 3">
    <name type="scientific">Cyphomyrmex costatus</name>
    <dbReference type="NCBI Taxonomy" id="456900"/>
    <lineage>
        <taxon>Eukaryota</taxon>
        <taxon>Metazoa</taxon>
        <taxon>Ecdysozoa</taxon>
        <taxon>Arthropoda</taxon>
        <taxon>Hexapoda</taxon>
        <taxon>Insecta</taxon>
        <taxon>Pterygota</taxon>
        <taxon>Neoptera</taxon>
        <taxon>Endopterygota</taxon>
        <taxon>Hymenoptera</taxon>
        <taxon>Apocrita</taxon>
        <taxon>Aculeata</taxon>
        <taxon>Formicoidea</taxon>
        <taxon>Formicidae</taxon>
        <taxon>Myrmicinae</taxon>
        <taxon>Cyphomyrmex</taxon>
    </lineage>
</organism>
<accession>A0A195D6H9</accession>
<dbReference type="AlphaFoldDB" id="A0A195D6H9"/>
<feature type="compositionally biased region" description="Low complexity" evidence="1">
    <location>
        <begin position="12"/>
        <end position="26"/>
    </location>
</feature>
<name>A0A195D6H9_9HYME</name>
<gene>
    <name evidence="2" type="ORF">ALC62_00874</name>
</gene>